<gene>
    <name evidence="3" type="ORF">ACAOBT_LOCUS8958</name>
</gene>
<dbReference type="Proteomes" id="UP001152888">
    <property type="component" value="Unassembled WGS sequence"/>
</dbReference>
<organism evidence="3 4">
    <name type="scientific">Acanthoscelides obtectus</name>
    <name type="common">Bean weevil</name>
    <name type="synonym">Bruchus obtectus</name>
    <dbReference type="NCBI Taxonomy" id="200917"/>
    <lineage>
        <taxon>Eukaryota</taxon>
        <taxon>Metazoa</taxon>
        <taxon>Ecdysozoa</taxon>
        <taxon>Arthropoda</taxon>
        <taxon>Hexapoda</taxon>
        <taxon>Insecta</taxon>
        <taxon>Pterygota</taxon>
        <taxon>Neoptera</taxon>
        <taxon>Endopterygota</taxon>
        <taxon>Coleoptera</taxon>
        <taxon>Polyphaga</taxon>
        <taxon>Cucujiformia</taxon>
        <taxon>Chrysomeloidea</taxon>
        <taxon>Chrysomelidae</taxon>
        <taxon>Bruchinae</taxon>
        <taxon>Bruchini</taxon>
        <taxon>Acanthoscelides</taxon>
    </lineage>
</organism>
<keyword evidence="4" id="KW-1185">Reference proteome</keyword>
<sequence>MSRGKYILKILEDQQKACTTRPETNHDGSISPMRSFGNKESENIDNNPKTFPCLNICSKPSTNKNDAEFIKNLTANPWISIIPSTSRDIYQSPSSHKDFSDEDVTSCSEYISETESSNESDNELLSNVRNKLLSQTRHDSNQSSSTQLTPENRFISHITADIGLPNLKDDHFLEEKRERVKKKIFQLKDKTSKKRLRNPDQWSRRKSAILRARGEEYLSQTGKVMSKKEINSGLLCKEKCRLHCSDKFLLEDRKAILEKYYALDINAKNALLFKSINIKPVARHRTNVKKEKTYSFSYSITFNRKTEIICRGALCSLYQISRKKIELMQRTLKKGMNAPTPDKRGQHKNRPHKIKEDVIACIMDHIQKFPSEESHYSRNKNCHKKYLSPILNMATMYKLYIEDCENRKLDDSFKVTLSSYAKIFCTKFNLSFGHPRSDTCSVCDSGQNTDLHTENFKAAFESQRRDRERPSMEEDTCYITMDMQQTMPLPKLSTSKAFYLRQMWYYNFGIHCVTASGSKPFFFNWTEDVAIRGSIEIASCLLRFCQQLKESHKNINHLIIWSDSCAGQNKNFNIISLYQFLILNGTLKVIDHKFPEVGHSYLDSDRNFGRIEKKLRKVENIYVPEQYRLLIKSASTKNCATLDMENYFYDFNELSGKLHIWNKKTNDMGQKICFRDSVKWIRVDEFGSYFYKENLDEYSPFHKVNLFKKGSRVIRKEDNITLRRITEKKGGLTAEKLSNLREQLKFVKNEYKWFYEKIFEENEENPKKKRKAIGSF</sequence>
<dbReference type="EMBL" id="CAKOFQ010006775">
    <property type="protein sequence ID" value="CAH1970509.1"/>
    <property type="molecule type" value="Genomic_DNA"/>
</dbReference>
<reference evidence="3" key="1">
    <citation type="submission" date="2022-03" db="EMBL/GenBank/DDBJ databases">
        <authorList>
            <person name="Sayadi A."/>
        </authorList>
    </citation>
    <scope>NUCLEOTIDE SEQUENCE</scope>
</reference>
<evidence type="ECO:0000313" key="3">
    <source>
        <dbReference type="EMBL" id="CAH1970509.1"/>
    </source>
</evidence>
<feature type="region of interest" description="Disordered" evidence="1">
    <location>
        <begin position="19"/>
        <end position="44"/>
    </location>
</feature>
<comment type="caution">
    <text evidence="3">The sequence shown here is derived from an EMBL/GenBank/DDBJ whole genome shotgun (WGS) entry which is preliminary data.</text>
</comment>
<dbReference type="PANTHER" id="PTHR10773">
    <property type="entry name" value="DNA-DIRECTED RNA POLYMERASES I, II, AND III SUBUNIT RPABC2"/>
    <property type="match status" value="1"/>
</dbReference>
<evidence type="ECO:0000313" key="4">
    <source>
        <dbReference type="Proteomes" id="UP001152888"/>
    </source>
</evidence>
<evidence type="ECO:0000256" key="1">
    <source>
        <dbReference type="SAM" id="MobiDB-lite"/>
    </source>
</evidence>
<name>A0A9P0P975_ACAOB</name>
<dbReference type="PANTHER" id="PTHR10773:SF19">
    <property type="match status" value="1"/>
</dbReference>
<dbReference type="Pfam" id="PF25273">
    <property type="entry name" value="DUF7869"/>
    <property type="match status" value="1"/>
</dbReference>
<proteinExistence type="predicted"/>
<protein>
    <recommendedName>
        <fullName evidence="2">DUF7869 domain-containing protein</fullName>
    </recommendedName>
</protein>
<evidence type="ECO:0000259" key="2">
    <source>
        <dbReference type="Pfam" id="PF25273"/>
    </source>
</evidence>
<dbReference type="OrthoDB" id="6732375at2759"/>
<accession>A0A9P0P975</accession>
<feature type="domain" description="DUF7869" evidence="2">
    <location>
        <begin position="519"/>
        <end position="652"/>
    </location>
</feature>
<dbReference type="AlphaFoldDB" id="A0A9P0P975"/>
<dbReference type="InterPro" id="IPR057191">
    <property type="entry name" value="DUF7869"/>
</dbReference>